<dbReference type="GO" id="GO:0004402">
    <property type="term" value="F:histone acetyltransferase activity"/>
    <property type="evidence" value="ECO:0007669"/>
    <property type="project" value="InterPro"/>
</dbReference>
<keyword evidence="8" id="KW-0805">Transcription regulation</keyword>
<evidence type="ECO:0000256" key="3">
    <source>
        <dbReference type="ARBA" id="ARBA00022679"/>
    </source>
</evidence>
<dbReference type="GO" id="GO:0045944">
    <property type="term" value="P:positive regulation of transcription by RNA polymerase II"/>
    <property type="evidence" value="ECO:0007669"/>
    <property type="project" value="TreeGrafter"/>
</dbReference>
<evidence type="ECO:0000256" key="8">
    <source>
        <dbReference type="ARBA" id="ARBA00023015"/>
    </source>
</evidence>
<sequence>MQNDVNQDAGEQRRQSIQRAIQSLMHACQCKDANCRLHSCQKMKRVVAHTKSCRRKTNGGCPICKQLIALCCYHAKHCNENKCLVPFCQQLKQKLRQRRLQQRLRQAQMLRRRMALMAGNQYEARSNLAKGG</sequence>
<evidence type="ECO:0000256" key="4">
    <source>
        <dbReference type="ARBA" id="ARBA00022723"/>
    </source>
</evidence>
<dbReference type="PROSITE" id="PS50134">
    <property type="entry name" value="ZF_TAZ"/>
    <property type="match status" value="1"/>
</dbReference>
<dbReference type="Pfam" id="PF02135">
    <property type="entry name" value="zf-TAZ"/>
    <property type="match status" value="1"/>
</dbReference>
<evidence type="ECO:0000313" key="15">
    <source>
        <dbReference type="Proteomes" id="UP001374579"/>
    </source>
</evidence>
<evidence type="ECO:0000259" key="13">
    <source>
        <dbReference type="PROSITE" id="PS50134"/>
    </source>
</evidence>
<evidence type="ECO:0000256" key="11">
    <source>
        <dbReference type="ARBA" id="ARBA00048017"/>
    </source>
</evidence>
<proteinExistence type="predicted"/>
<evidence type="ECO:0000313" key="14">
    <source>
        <dbReference type="EMBL" id="KAK7096825.1"/>
    </source>
</evidence>
<evidence type="ECO:0000256" key="7">
    <source>
        <dbReference type="ARBA" id="ARBA00022853"/>
    </source>
</evidence>
<comment type="subcellular location">
    <subcellularLocation>
        <location evidence="1">Nucleus</location>
    </subcellularLocation>
</comment>
<evidence type="ECO:0000256" key="5">
    <source>
        <dbReference type="ARBA" id="ARBA00022771"/>
    </source>
</evidence>
<dbReference type="FunFam" id="1.20.1020.10:FF:000001">
    <property type="entry name" value="E1A binding protein p300"/>
    <property type="match status" value="1"/>
</dbReference>
<name>A0AAN9B0I9_9CAEN</name>
<dbReference type="GO" id="GO:0005667">
    <property type="term" value="C:transcription regulator complex"/>
    <property type="evidence" value="ECO:0007669"/>
    <property type="project" value="TreeGrafter"/>
</dbReference>
<keyword evidence="15" id="KW-1185">Reference proteome</keyword>
<evidence type="ECO:0000256" key="6">
    <source>
        <dbReference type="ARBA" id="ARBA00022833"/>
    </source>
</evidence>
<keyword evidence="5 12" id="KW-0863">Zinc-finger</keyword>
<dbReference type="GO" id="GO:0031490">
    <property type="term" value="F:chromatin DNA binding"/>
    <property type="evidence" value="ECO:0007669"/>
    <property type="project" value="TreeGrafter"/>
</dbReference>
<comment type="caution">
    <text evidence="14">The sequence shown here is derived from an EMBL/GenBank/DDBJ whole genome shotgun (WGS) entry which is preliminary data.</text>
</comment>
<protein>
    <recommendedName>
        <fullName evidence="2">histone acetyltransferase</fullName>
        <ecNumber evidence="2">2.3.1.48</ecNumber>
    </recommendedName>
</protein>
<dbReference type="Gene3D" id="1.20.1020.10">
    <property type="entry name" value="TAZ domain"/>
    <property type="match status" value="1"/>
</dbReference>
<dbReference type="InterPro" id="IPR000197">
    <property type="entry name" value="Znf_TAZ"/>
</dbReference>
<dbReference type="PANTHER" id="PTHR13808">
    <property type="entry name" value="CBP/P300-RELATED"/>
    <property type="match status" value="1"/>
</dbReference>
<dbReference type="InterPro" id="IPR013178">
    <property type="entry name" value="Histone_AcTrfase_Rtt109/CBP"/>
</dbReference>
<dbReference type="GO" id="GO:0008270">
    <property type="term" value="F:zinc ion binding"/>
    <property type="evidence" value="ECO:0007669"/>
    <property type="project" value="UniProtKB-KW"/>
</dbReference>
<accession>A0AAN9B0I9</accession>
<feature type="zinc finger region" description="TAZ-type" evidence="12">
    <location>
        <begin position="10"/>
        <end position="91"/>
    </location>
</feature>
<dbReference type="AlphaFoldDB" id="A0AAN9B0I9"/>
<dbReference type="GO" id="GO:0000123">
    <property type="term" value="C:histone acetyltransferase complex"/>
    <property type="evidence" value="ECO:0007669"/>
    <property type="project" value="TreeGrafter"/>
</dbReference>
<evidence type="ECO:0000256" key="12">
    <source>
        <dbReference type="PROSITE-ProRule" id="PRU00203"/>
    </source>
</evidence>
<evidence type="ECO:0000256" key="9">
    <source>
        <dbReference type="ARBA" id="ARBA00023163"/>
    </source>
</evidence>
<dbReference type="GO" id="GO:0005634">
    <property type="term" value="C:nucleus"/>
    <property type="evidence" value="ECO:0007669"/>
    <property type="project" value="UniProtKB-SubCell"/>
</dbReference>
<comment type="catalytic activity">
    <reaction evidence="11">
        <text>L-lysyl-[protein] + acetyl-CoA = N(6)-acetyl-L-lysyl-[protein] + CoA + H(+)</text>
        <dbReference type="Rhea" id="RHEA:45948"/>
        <dbReference type="Rhea" id="RHEA-COMP:9752"/>
        <dbReference type="Rhea" id="RHEA-COMP:10731"/>
        <dbReference type="ChEBI" id="CHEBI:15378"/>
        <dbReference type="ChEBI" id="CHEBI:29969"/>
        <dbReference type="ChEBI" id="CHEBI:57287"/>
        <dbReference type="ChEBI" id="CHEBI:57288"/>
        <dbReference type="ChEBI" id="CHEBI:61930"/>
        <dbReference type="EC" id="2.3.1.48"/>
    </reaction>
</comment>
<evidence type="ECO:0000256" key="1">
    <source>
        <dbReference type="ARBA" id="ARBA00004123"/>
    </source>
</evidence>
<evidence type="ECO:0000256" key="2">
    <source>
        <dbReference type="ARBA" id="ARBA00013184"/>
    </source>
</evidence>
<organism evidence="14 15">
    <name type="scientific">Littorina saxatilis</name>
    <dbReference type="NCBI Taxonomy" id="31220"/>
    <lineage>
        <taxon>Eukaryota</taxon>
        <taxon>Metazoa</taxon>
        <taxon>Spiralia</taxon>
        <taxon>Lophotrochozoa</taxon>
        <taxon>Mollusca</taxon>
        <taxon>Gastropoda</taxon>
        <taxon>Caenogastropoda</taxon>
        <taxon>Littorinimorpha</taxon>
        <taxon>Littorinoidea</taxon>
        <taxon>Littorinidae</taxon>
        <taxon>Littorina</taxon>
    </lineage>
</organism>
<keyword evidence="4 12" id="KW-0479">Metal-binding</keyword>
<keyword evidence="9" id="KW-0804">Transcription</keyword>
<evidence type="ECO:0000256" key="10">
    <source>
        <dbReference type="ARBA" id="ARBA00023242"/>
    </source>
</evidence>
<dbReference type="InterPro" id="IPR035898">
    <property type="entry name" value="TAZ_dom_sf"/>
</dbReference>
<dbReference type="EC" id="2.3.1.48" evidence="2"/>
<feature type="domain" description="TAZ-type" evidence="13">
    <location>
        <begin position="10"/>
        <end position="91"/>
    </location>
</feature>
<reference evidence="14 15" key="1">
    <citation type="submission" date="2024-02" db="EMBL/GenBank/DDBJ databases">
        <title>Chromosome-scale genome assembly of the rough periwinkle Littorina saxatilis.</title>
        <authorList>
            <person name="De Jode A."/>
            <person name="Faria R."/>
            <person name="Formenti G."/>
            <person name="Sims Y."/>
            <person name="Smith T.P."/>
            <person name="Tracey A."/>
            <person name="Wood J.M.D."/>
            <person name="Zagrodzka Z.B."/>
            <person name="Johannesson K."/>
            <person name="Butlin R.K."/>
            <person name="Leder E.H."/>
        </authorList>
    </citation>
    <scope>NUCLEOTIDE SEQUENCE [LARGE SCALE GENOMIC DNA]</scope>
    <source>
        <strain evidence="14">Snail1</strain>
        <tissue evidence="14">Muscle</tissue>
    </source>
</reference>
<dbReference type="PANTHER" id="PTHR13808:SF1">
    <property type="entry name" value="HISTONE ACETYLTRANSFERASE"/>
    <property type="match status" value="1"/>
</dbReference>
<dbReference type="EMBL" id="JBAMIC010000013">
    <property type="protein sequence ID" value="KAK7096825.1"/>
    <property type="molecule type" value="Genomic_DNA"/>
</dbReference>
<keyword evidence="6 12" id="KW-0862">Zinc</keyword>
<dbReference type="SUPFAM" id="SSF57933">
    <property type="entry name" value="TAZ domain"/>
    <property type="match status" value="1"/>
</dbReference>
<dbReference type="GO" id="GO:0003713">
    <property type="term" value="F:transcription coactivator activity"/>
    <property type="evidence" value="ECO:0007669"/>
    <property type="project" value="TreeGrafter"/>
</dbReference>
<dbReference type="SMART" id="SM00551">
    <property type="entry name" value="ZnF_TAZ"/>
    <property type="match status" value="1"/>
</dbReference>
<keyword evidence="3" id="KW-0808">Transferase</keyword>
<keyword evidence="7" id="KW-0156">Chromatin regulator</keyword>
<dbReference type="Proteomes" id="UP001374579">
    <property type="component" value="Unassembled WGS sequence"/>
</dbReference>
<gene>
    <name evidence="14" type="ORF">V1264_003883</name>
</gene>
<keyword evidence="10" id="KW-0539">Nucleus</keyword>